<dbReference type="EMBL" id="MCWU01000013">
    <property type="protein sequence ID" value="PMJ68490.1"/>
    <property type="molecule type" value="Genomic_DNA"/>
</dbReference>
<feature type="domain" description="Bacterial surface antigen (D15)" evidence="11">
    <location>
        <begin position="420"/>
        <end position="580"/>
    </location>
</feature>
<evidence type="ECO:0000313" key="14">
    <source>
        <dbReference type="Proteomes" id="UP000235330"/>
    </source>
</evidence>
<keyword evidence="8" id="KW-0998">Cell outer membrane</keyword>
<dbReference type="GO" id="GO:0097347">
    <property type="term" value="C:TAM protein secretion complex"/>
    <property type="evidence" value="ECO:0007669"/>
    <property type="project" value="TreeGrafter"/>
</dbReference>
<dbReference type="GO" id="GO:0009279">
    <property type="term" value="C:cell outer membrane"/>
    <property type="evidence" value="ECO:0007669"/>
    <property type="project" value="UniProtKB-SubCell"/>
</dbReference>
<dbReference type="InterPro" id="IPR039910">
    <property type="entry name" value="D15-like"/>
</dbReference>
<organism evidence="13 14">
    <name type="scientific">Vibrio splendidus</name>
    <dbReference type="NCBI Taxonomy" id="29497"/>
    <lineage>
        <taxon>Bacteria</taxon>
        <taxon>Pseudomonadati</taxon>
        <taxon>Pseudomonadota</taxon>
        <taxon>Gammaproteobacteria</taxon>
        <taxon>Vibrionales</taxon>
        <taxon>Vibrionaceae</taxon>
        <taxon>Vibrio</taxon>
    </lineage>
</organism>
<evidence type="ECO:0000256" key="2">
    <source>
        <dbReference type="ARBA" id="ARBA00010248"/>
    </source>
</evidence>
<evidence type="ECO:0000256" key="1">
    <source>
        <dbReference type="ARBA" id="ARBA00004442"/>
    </source>
</evidence>
<proteinExistence type="inferred from homology"/>
<comment type="similarity">
    <text evidence="2">Belongs to the TamA family.</text>
</comment>
<reference evidence="14" key="1">
    <citation type="submission" date="2016-07" db="EMBL/GenBank/DDBJ databases">
        <title>Nontailed viruses are major unrecognized killers of bacteria in the ocean.</title>
        <authorList>
            <person name="Kauffman K."/>
            <person name="Hussain F."/>
            <person name="Yang J."/>
            <person name="Arevalo P."/>
            <person name="Brown J."/>
            <person name="Cutler M."/>
            <person name="Kelly L."/>
            <person name="Polz M.F."/>
        </authorList>
    </citation>
    <scope>NUCLEOTIDE SEQUENCE [LARGE SCALE GENOMIC DNA]</scope>
    <source>
        <strain evidence="14">10N.261.55.E11</strain>
    </source>
</reference>
<evidence type="ECO:0000256" key="10">
    <source>
        <dbReference type="ARBA" id="ARBA00093548"/>
    </source>
</evidence>
<dbReference type="Proteomes" id="UP000235330">
    <property type="component" value="Unassembled WGS sequence"/>
</dbReference>
<name>A0A2N7FGS8_VIBSP</name>
<dbReference type="PANTHER" id="PTHR12815:SF47">
    <property type="entry name" value="TRANSLOCATION AND ASSEMBLY MODULE SUBUNIT TAMA"/>
    <property type="match status" value="1"/>
</dbReference>
<keyword evidence="4" id="KW-1134">Transmembrane beta strand</keyword>
<comment type="subunit">
    <text evidence="10">Interacts with TamB to form the translocation and assembly module (TAM).</text>
</comment>
<evidence type="ECO:0000313" key="13">
    <source>
        <dbReference type="EMBL" id="PMJ68490.1"/>
    </source>
</evidence>
<dbReference type="InterPro" id="IPR035243">
    <property type="entry name" value="TamA_POTRA_Dom_1"/>
</dbReference>
<evidence type="ECO:0000256" key="9">
    <source>
        <dbReference type="ARBA" id="ARBA00033063"/>
    </source>
</evidence>
<dbReference type="Pfam" id="PF17243">
    <property type="entry name" value="POTRA_TamA_1"/>
    <property type="match status" value="1"/>
</dbReference>
<feature type="domain" description="TamA POTRA" evidence="12">
    <location>
        <begin position="27"/>
        <end position="92"/>
    </location>
</feature>
<evidence type="ECO:0000256" key="4">
    <source>
        <dbReference type="ARBA" id="ARBA00022452"/>
    </source>
</evidence>
<keyword evidence="7" id="KW-0472">Membrane</keyword>
<evidence type="ECO:0000259" key="11">
    <source>
        <dbReference type="Pfam" id="PF01103"/>
    </source>
</evidence>
<dbReference type="AlphaFoldDB" id="A0A2N7FGS8"/>
<dbReference type="GO" id="GO:0009306">
    <property type="term" value="P:protein secretion"/>
    <property type="evidence" value="ECO:0007669"/>
    <property type="project" value="TreeGrafter"/>
</dbReference>
<evidence type="ECO:0000256" key="6">
    <source>
        <dbReference type="ARBA" id="ARBA00022729"/>
    </source>
</evidence>
<dbReference type="Gene3D" id="2.40.160.50">
    <property type="entry name" value="membrane protein fhac: a member of the omp85/tpsb transporter family"/>
    <property type="match status" value="1"/>
</dbReference>
<comment type="subcellular location">
    <subcellularLocation>
        <location evidence="1">Cell outer membrane</location>
    </subcellularLocation>
</comment>
<dbReference type="RefSeq" id="WP_102515808.1">
    <property type="nucleotide sequence ID" value="NZ_CAWNSM010000013.1"/>
</dbReference>
<dbReference type="PANTHER" id="PTHR12815">
    <property type="entry name" value="SORTING AND ASSEMBLY MACHINERY SAMM50 PROTEIN FAMILY MEMBER"/>
    <property type="match status" value="1"/>
</dbReference>
<evidence type="ECO:0000256" key="7">
    <source>
        <dbReference type="ARBA" id="ARBA00023136"/>
    </source>
</evidence>
<keyword evidence="6" id="KW-0732">Signal</keyword>
<dbReference type="Gene3D" id="3.10.20.310">
    <property type="entry name" value="membrane protein fhac"/>
    <property type="match status" value="3"/>
</dbReference>
<evidence type="ECO:0000256" key="3">
    <source>
        <dbReference type="ARBA" id="ARBA00015419"/>
    </source>
</evidence>
<dbReference type="InterPro" id="IPR000184">
    <property type="entry name" value="Bac_surfAg_D15"/>
</dbReference>
<gene>
    <name evidence="13" type="ORF">BCU17_01530</name>
</gene>
<sequence length="581" mass="66167">MTKIHPFHFLLAVFGFFSAYTNALGFDISGLPLELETNLRYHLTAYEDKEASRLNQRKLHSTVDAALSPYGYYHSQLKVHSVDDQRLSLEVDLGLPTKVATVDVVVSGDASQDIDFSMLLANKSIKEGDTLNHQAYDSLKSRLLSLAQRKGYFDGVFTQSTLEVIPSQNVANIRLHFNSGPRYKFGKVTFHQNQIEEDRVRSLNTFEQGDLFETNLVSEFQAQLIKTNWYQGTSVVSNWSTANEKNEVPIDVYLDPKTKNIVQFGAGYSTNLGAKGSLRWQQPWYNARGHSFESKLEVSEPEQSLSLGYKIPTKDVINDYYGVRFESKQVDYLDTNSVMGDLVLEKHWKVDEEWQSTVYLKYLYENYQQASDENETQLMMPGIEFLYQPKAYQPKANKPKTYQPQNLLLKDLKHWHLYSIEYSDPNLLSDSRVLRVTGDSQLAWNITQNQIFAMRSYLGANFSDSIEELPSSLRFFAGGDGSVRGYKYGSISPTDQNGELTGAPFVATLGLDYQARVYKSFWGGIFYDVGDAFDTSPNWNQGLGVSVEWKSKYLHIKLNLAKGVNSEDEYRVHLSFGTKFN</sequence>
<dbReference type="Pfam" id="PF01103">
    <property type="entry name" value="Omp85"/>
    <property type="match status" value="1"/>
</dbReference>
<keyword evidence="5" id="KW-0812">Transmembrane</keyword>
<protein>
    <recommendedName>
        <fullName evidence="3">Translocation and assembly module subunit TamA</fullName>
    </recommendedName>
    <alternativeName>
        <fullName evidence="9">Autotransporter assembly factor TamA</fullName>
    </alternativeName>
</protein>
<accession>A0A2N7FGS8</accession>
<evidence type="ECO:0000259" key="12">
    <source>
        <dbReference type="Pfam" id="PF17243"/>
    </source>
</evidence>
<evidence type="ECO:0000256" key="8">
    <source>
        <dbReference type="ARBA" id="ARBA00023237"/>
    </source>
</evidence>
<evidence type="ECO:0000256" key="5">
    <source>
        <dbReference type="ARBA" id="ARBA00022692"/>
    </source>
</evidence>
<comment type="caution">
    <text evidence="13">The sequence shown here is derived from an EMBL/GenBank/DDBJ whole genome shotgun (WGS) entry which is preliminary data.</text>
</comment>